<dbReference type="EMBL" id="LATX01001911">
    <property type="protein sequence ID" value="KTB36337.1"/>
    <property type="molecule type" value="Genomic_DNA"/>
</dbReference>
<evidence type="ECO:0000313" key="2">
    <source>
        <dbReference type="EMBL" id="KTB36337.1"/>
    </source>
</evidence>
<evidence type="ECO:0000313" key="3">
    <source>
        <dbReference type="EMBL" id="KTB43799.1"/>
    </source>
</evidence>
<dbReference type="AlphaFoldDB" id="A0A0W0G7F4"/>
<dbReference type="Pfam" id="PF03732">
    <property type="entry name" value="Retrotrans_gag"/>
    <property type="match status" value="1"/>
</dbReference>
<feature type="domain" description="Retrotransposon gag" evidence="1">
    <location>
        <begin position="5"/>
        <end position="65"/>
    </location>
</feature>
<dbReference type="EMBL" id="LATX01001073">
    <property type="protein sequence ID" value="KTB43799.1"/>
    <property type="molecule type" value="Genomic_DNA"/>
</dbReference>
<name>A0A0W0G7F4_MONRR</name>
<accession>A0A0W0G7F4</accession>
<comment type="caution">
    <text evidence="4">The sequence shown here is derived from an EMBL/GenBank/DDBJ whole genome shotgun (WGS) entry which is preliminary data.</text>
</comment>
<evidence type="ECO:0000313" key="4">
    <source>
        <dbReference type="EMBL" id="KTB44487.1"/>
    </source>
</evidence>
<organism evidence="4 5">
    <name type="scientific">Moniliophthora roreri</name>
    <name type="common">Frosty pod rot fungus</name>
    <name type="synonym">Monilia roreri</name>
    <dbReference type="NCBI Taxonomy" id="221103"/>
    <lineage>
        <taxon>Eukaryota</taxon>
        <taxon>Fungi</taxon>
        <taxon>Dikarya</taxon>
        <taxon>Basidiomycota</taxon>
        <taxon>Agaricomycotina</taxon>
        <taxon>Agaricomycetes</taxon>
        <taxon>Agaricomycetidae</taxon>
        <taxon>Agaricales</taxon>
        <taxon>Marasmiineae</taxon>
        <taxon>Marasmiaceae</taxon>
        <taxon>Moniliophthora</taxon>
    </lineage>
</organism>
<sequence>MLLNDFRKFTESFKKHFEDSNIVTTAQNKLDELYQTGSAAQYIARFNEWVVYLNLTDASKIHMLYCHLKASIKDAVAFTLKSTHSMKFKEYCELITGIDDCLHKHKLEKKRNGRLKDTRVDLSGSDSEVSEHSTLNHSHIHTHLSTSTTTSFFSTDSTSSW</sequence>
<dbReference type="InterPro" id="IPR005162">
    <property type="entry name" value="Retrotrans_gag_dom"/>
</dbReference>
<evidence type="ECO:0000313" key="5">
    <source>
        <dbReference type="Proteomes" id="UP000054988"/>
    </source>
</evidence>
<dbReference type="Proteomes" id="UP000054988">
    <property type="component" value="Unassembled WGS sequence"/>
</dbReference>
<evidence type="ECO:0000259" key="1">
    <source>
        <dbReference type="Pfam" id="PF03732"/>
    </source>
</evidence>
<gene>
    <name evidence="2" type="ORF">WG66_11086</name>
    <name evidence="4" type="ORF">WG66_2936</name>
    <name evidence="3" type="ORF">WG66_3624</name>
</gene>
<protein>
    <recommendedName>
        <fullName evidence="1">Retrotransposon gag domain-containing protein</fullName>
    </recommendedName>
</protein>
<dbReference type="EMBL" id="LATX01000912">
    <property type="protein sequence ID" value="KTB44487.1"/>
    <property type="molecule type" value="Genomic_DNA"/>
</dbReference>
<reference evidence="4 5" key="1">
    <citation type="submission" date="2015-12" db="EMBL/GenBank/DDBJ databases">
        <title>Draft genome sequence of Moniliophthora roreri, the causal agent of frosty pod rot of cacao.</title>
        <authorList>
            <person name="Aime M.C."/>
            <person name="Diaz-Valderrama J.R."/>
            <person name="Kijpornyongpan T."/>
            <person name="Phillips-Mora W."/>
        </authorList>
    </citation>
    <scope>NUCLEOTIDE SEQUENCE [LARGE SCALE GENOMIC DNA]</scope>
    <source>
        <strain evidence="4 5">MCA 2952</strain>
    </source>
</reference>
<proteinExistence type="predicted"/>